<reference evidence="1" key="1">
    <citation type="submission" date="2022-11" db="EMBL/GenBank/DDBJ databases">
        <title>Genome Sequence of Nemania bipapillata.</title>
        <authorList>
            <person name="Buettner E."/>
        </authorList>
    </citation>
    <scope>NUCLEOTIDE SEQUENCE</scope>
    <source>
        <strain evidence="1">CP14</strain>
    </source>
</reference>
<keyword evidence="2" id="KW-1185">Reference proteome</keyword>
<proteinExistence type="predicted"/>
<gene>
    <name evidence="1" type="ORF">ONZ43_g6917</name>
</gene>
<evidence type="ECO:0000313" key="1">
    <source>
        <dbReference type="EMBL" id="KAJ8106861.1"/>
    </source>
</evidence>
<dbReference type="Proteomes" id="UP001153334">
    <property type="component" value="Unassembled WGS sequence"/>
</dbReference>
<sequence length="546" mass="62039">MIRVAIIGAGPAGMATLRYLLDAENALQCEPVEVKLFEADTGVGGTFKARMYEEAELVSSARFTTFSDFRLGEAPDFLSAVQYLKYLEDYCSHFKLWPYMNFSCRVTNLEKQGRSHVLTYVTNDQQENTWTCDAVAVCSGLHVHPNIPHIEGIERVPTVLHSSQFKKREEFGVDKTVLVLGAGETGADVAVLAATSPTKKVVLCHRNGFHLATKTTSLPIDVSRASLFDTMYLSTYLKRSSLLWTYYDYYIRGILWFLWGTPHGWDQWIGEKFYNGAPSEIPPPVETKGREVEVAPWPERIDEDGIVHFKNNGRPEYEYMKDQVIRPDVVVFCTGYEPTIPFLKDKSLGADHADVRGIWKRDDPTMGFIGFLRPNLGTIPTLAEMQAQLWVLNLLAPERMKSREFSRKDEAFYRLAPPESARLKYGVDHESYAYQLALDIGSAPSLTDVLRMGFSKRETSDSWWRLPLVWALGANFNTKFRLLGPWKWNDAMGVMTGELWETIERRQAVFGHIMASILPILIFGPLSLITFIFDPLLTSLFRPMHT</sequence>
<accession>A0ACC2HWH3</accession>
<dbReference type="EMBL" id="JAPESX010002698">
    <property type="protein sequence ID" value="KAJ8106861.1"/>
    <property type="molecule type" value="Genomic_DNA"/>
</dbReference>
<protein>
    <submittedName>
        <fullName evidence="1">Uncharacterized protein</fullName>
    </submittedName>
</protein>
<comment type="caution">
    <text evidence="1">The sequence shown here is derived from an EMBL/GenBank/DDBJ whole genome shotgun (WGS) entry which is preliminary data.</text>
</comment>
<organism evidence="1 2">
    <name type="scientific">Nemania bipapillata</name>
    <dbReference type="NCBI Taxonomy" id="110536"/>
    <lineage>
        <taxon>Eukaryota</taxon>
        <taxon>Fungi</taxon>
        <taxon>Dikarya</taxon>
        <taxon>Ascomycota</taxon>
        <taxon>Pezizomycotina</taxon>
        <taxon>Sordariomycetes</taxon>
        <taxon>Xylariomycetidae</taxon>
        <taxon>Xylariales</taxon>
        <taxon>Xylariaceae</taxon>
        <taxon>Nemania</taxon>
    </lineage>
</organism>
<evidence type="ECO:0000313" key="2">
    <source>
        <dbReference type="Proteomes" id="UP001153334"/>
    </source>
</evidence>
<name>A0ACC2HWH3_9PEZI</name>